<evidence type="ECO:0000256" key="1">
    <source>
        <dbReference type="SAM" id="Phobius"/>
    </source>
</evidence>
<evidence type="ECO:0008006" key="4">
    <source>
        <dbReference type="Google" id="ProtNLM"/>
    </source>
</evidence>
<sequence>MILLPWWVYLCVLGILYSGYMAFSTTRKERIVEEAYIEKEGNVYIERMMKERESRKKNEDEEN</sequence>
<feature type="transmembrane region" description="Helical" evidence="1">
    <location>
        <begin position="6"/>
        <end position="23"/>
    </location>
</feature>
<protein>
    <recommendedName>
        <fullName evidence="4">SigE-dependent sporulation protein</fullName>
    </recommendedName>
</protein>
<dbReference type="AlphaFoldDB" id="A0A084GJ67"/>
<evidence type="ECO:0000313" key="2">
    <source>
        <dbReference type="EMBL" id="KEZ47379.1"/>
    </source>
</evidence>
<name>A0A084GJ67_METID</name>
<reference evidence="2 3" key="1">
    <citation type="journal article" date="2005" name="Int. J. Syst. Evol. Microbiol.">
        <title>Bacillus cibi sp. nov., isolated from jeotgal, a traditional Korean fermented seafood.</title>
        <authorList>
            <person name="Yoon J.H."/>
            <person name="Lee C.H."/>
            <person name="Oh T.K."/>
        </authorList>
    </citation>
    <scope>NUCLEOTIDE SEQUENCE [LARGE SCALE GENOMIC DNA]</scope>
    <source>
        <strain evidence="2 3">DSM 16189</strain>
    </source>
</reference>
<proteinExistence type="predicted"/>
<gene>
    <name evidence="2" type="ORF">GS18_0221365</name>
</gene>
<dbReference type="Pfam" id="PF14147">
    <property type="entry name" value="Spore_YhaL"/>
    <property type="match status" value="1"/>
</dbReference>
<keyword evidence="1" id="KW-1133">Transmembrane helix</keyword>
<dbReference type="RefSeq" id="WP_029283679.1">
    <property type="nucleotide sequence ID" value="NZ_CANLZQ010000019.1"/>
</dbReference>
<accession>A0A084GJ67</accession>
<dbReference type="EMBL" id="JNVC02000024">
    <property type="protein sequence ID" value="KEZ47379.1"/>
    <property type="molecule type" value="Genomic_DNA"/>
</dbReference>
<dbReference type="Proteomes" id="UP000028549">
    <property type="component" value="Unassembled WGS sequence"/>
</dbReference>
<keyword evidence="3" id="KW-1185">Reference proteome</keyword>
<comment type="caution">
    <text evidence="2">The sequence shown here is derived from an EMBL/GenBank/DDBJ whole genome shotgun (WGS) entry which is preliminary data.</text>
</comment>
<keyword evidence="1" id="KW-0472">Membrane</keyword>
<keyword evidence="1" id="KW-0812">Transmembrane</keyword>
<dbReference type="STRING" id="246786.GS18_0221365"/>
<evidence type="ECO:0000313" key="3">
    <source>
        <dbReference type="Proteomes" id="UP000028549"/>
    </source>
</evidence>
<dbReference type="OrthoDB" id="2454520at2"/>
<dbReference type="InterPro" id="IPR025428">
    <property type="entry name" value="Spore_YhaL"/>
</dbReference>
<organism evidence="2 3">
    <name type="scientific">Metabacillus indicus</name>
    <name type="common">Bacillus indicus</name>
    <dbReference type="NCBI Taxonomy" id="246786"/>
    <lineage>
        <taxon>Bacteria</taxon>
        <taxon>Bacillati</taxon>
        <taxon>Bacillota</taxon>
        <taxon>Bacilli</taxon>
        <taxon>Bacillales</taxon>
        <taxon>Bacillaceae</taxon>
        <taxon>Metabacillus</taxon>
    </lineage>
</organism>